<dbReference type="STRING" id="1423775.FD03_GL002013"/>
<keyword evidence="4" id="KW-0804">Transcription</keyword>
<keyword evidence="1 5" id="KW-0597">Phosphoprotein</keyword>
<feature type="domain" description="Response regulatory" evidence="7">
    <location>
        <begin position="3"/>
        <end position="119"/>
    </location>
</feature>
<dbReference type="PROSITE" id="PS00622">
    <property type="entry name" value="HTH_LUXR_1"/>
    <property type="match status" value="1"/>
</dbReference>
<keyword evidence="9" id="KW-1185">Reference proteome</keyword>
<gene>
    <name evidence="8" type="ORF">FD03_GL002013</name>
</gene>
<feature type="modified residue" description="4-aspartylphosphate" evidence="5">
    <location>
        <position position="54"/>
    </location>
</feature>
<dbReference type="PRINTS" id="PR00038">
    <property type="entry name" value="HTHLUXR"/>
</dbReference>
<dbReference type="InterPro" id="IPR011006">
    <property type="entry name" value="CheY-like_superfamily"/>
</dbReference>
<accession>A0A0R1KAU8</accession>
<dbReference type="PROSITE" id="PS50043">
    <property type="entry name" value="HTH_LUXR_2"/>
    <property type="match status" value="1"/>
</dbReference>
<dbReference type="SMART" id="SM00448">
    <property type="entry name" value="REC"/>
    <property type="match status" value="1"/>
</dbReference>
<evidence type="ECO:0000256" key="3">
    <source>
        <dbReference type="ARBA" id="ARBA00023125"/>
    </source>
</evidence>
<dbReference type="Proteomes" id="UP000051248">
    <property type="component" value="Unassembled WGS sequence"/>
</dbReference>
<dbReference type="Pfam" id="PF00072">
    <property type="entry name" value="Response_reg"/>
    <property type="match status" value="1"/>
</dbReference>
<sequence>MTTIYLAEDQEMLNTALATLLGLEDDLNVIGTATDGQTALSEIIQKKPQIAILDIEMPKLSGLDVAEQINLLNIPTKVIILTTFARAIYFEQAVKANVNGYLLKDNPTDQLVKTIHEVLDGQTIFSPELVTTIISAEKNPLTKRELEVLKEIKTGKNSKEIAKSVFLSDGTVRNYISSILSKTGTSSRIEALNIAEKNKWI</sequence>
<proteinExistence type="predicted"/>
<dbReference type="CDD" id="cd06170">
    <property type="entry name" value="LuxR_C_like"/>
    <property type="match status" value="1"/>
</dbReference>
<dbReference type="InterPro" id="IPR039420">
    <property type="entry name" value="WalR-like"/>
</dbReference>
<dbReference type="AlphaFoldDB" id="A0A0R1KAU8"/>
<evidence type="ECO:0000313" key="8">
    <source>
        <dbReference type="EMBL" id="KRK80588.1"/>
    </source>
</evidence>
<dbReference type="PROSITE" id="PS50110">
    <property type="entry name" value="RESPONSE_REGULATORY"/>
    <property type="match status" value="1"/>
</dbReference>
<dbReference type="RefSeq" id="WP_025024349.1">
    <property type="nucleotide sequence ID" value="NZ_AZDZ01000003.1"/>
</dbReference>
<dbReference type="SMART" id="SM00421">
    <property type="entry name" value="HTH_LUXR"/>
    <property type="match status" value="1"/>
</dbReference>
<protein>
    <submittedName>
        <fullName evidence="8">LuxR family two-component response regulator</fullName>
    </submittedName>
</protein>
<dbReference type="Gene3D" id="3.40.50.2300">
    <property type="match status" value="1"/>
</dbReference>
<organism evidence="8 9">
    <name type="scientific">Companilactobacillus nodensis DSM 19682 = JCM 14932 = NBRC 107160</name>
    <dbReference type="NCBI Taxonomy" id="1423775"/>
    <lineage>
        <taxon>Bacteria</taxon>
        <taxon>Bacillati</taxon>
        <taxon>Bacillota</taxon>
        <taxon>Bacilli</taxon>
        <taxon>Lactobacillales</taxon>
        <taxon>Lactobacillaceae</taxon>
        <taxon>Companilactobacillus</taxon>
    </lineage>
</organism>
<dbReference type="SUPFAM" id="SSF52172">
    <property type="entry name" value="CheY-like"/>
    <property type="match status" value="1"/>
</dbReference>
<evidence type="ECO:0000259" key="7">
    <source>
        <dbReference type="PROSITE" id="PS50110"/>
    </source>
</evidence>
<evidence type="ECO:0000256" key="1">
    <source>
        <dbReference type="ARBA" id="ARBA00022553"/>
    </source>
</evidence>
<evidence type="ECO:0000256" key="5">
    <source>
        <dbReference type="PROSITE-ProRule" id="PRU00169"/>
    </source>
</evidence>
<dbReference type="GO" id="GO:0003677">
    <property type="term" value="F:DNA binding"/>
    <property type="evidence" value="ECO:0007669"/>
    <property type="project" value="UniProtKB-KW"/>
</dbReference>
<dbReference type="EMBL" id="AZDZ01000003">
    <property type="protein sequence ID" value="KRK80588.1"/>
    <property type="molecule type" value="Genomic_DNA"/>
</dbReference>
<evidence type="ECO:0000256" key="2">
    <source>
        <dbReference type="ARBA" id="ARBA00023015"/>
    </source>
</evidence>
<dbReference type="InterPro" id="IPR001789">
    <property type="entry name" value="Sig_transdc_resp-reg_receiver"/>
</dbReference>
<dbReference type="PANTHER" id="PTHR43214">
    <property type="entry name" value="TWO-COMPONENT RESPONSE REGULATOR"/>
    <property type="match status" value="1"/>
</dbReference>
<feature type="domain" description="HTH luxR-type" evidence="6">
    <location>
        <begin position="134"/>
        <end position="199"/>
    </location>
</feature>
<dbReference type="OrthoDB" id="9780153at2"/>
<evidence type="ECO:0000259" key="6">
    <source>
        <dbReference type="PROSITE" id="PS50043"/>
    </source>
</evidence>
<keyword evidence="3" id="KW-0238">DNA-binding</keyword>
<name>A0A0R1KAU8_9LACO</name>
<dbReference type="PANTHER" id="PTHR43214:SF42">
    <property type="entry name" value="TRANSCRIPTIONAL REGULATORY PROTEIN DESR"/>
    <property type="match status" value="1"/>
</dbReference>
<dbReference type="GO" id="GO:0000160">
    <property type="term" value="P:phosphorelay signal transduction system"/>
    <property type="evidence" value="ECO:0007669"/>
    <property type="project" value="InterPro"/>
</dbReference>
<comment type="caution">
    <text evidence="8">The sequence shown here is derived from an EMBL/GenBank/DDBJ whole genome shotgun (WGS) entry which is preliminary data.</text>
</comment>
<dbReference type="PATRIC" id="fig|1423775.4.peg.2050"/>
<keyword evidence="2" id="KW-0805">Transcription regulation</keyword>
<dbReference type="InterPro" id="IPR016032">
    <property type="entry name" value="Sig_transdc_resp-reg_C-effctor"/>
</dbReference>
<dbReference type="eggNOG" id="COG2197">
    <property type="taxonomic scope" value="Bacteria"/>
</dbReference>
<dbReference type="GO" id="GO:0006355">
    <property type="term" value="P:regulation of DNA-templated transcription"/>
    <property type="evidence" value="ECO:0007669"/>
    <property type="project" value="InterPro"/>
</dbReference>
<reference evidence="8 9" key="1">
    <citation type="journal article" date="2015" name="Genome Announc.">
        <title>Expanding the biotechnology potential of lactobacilli through comparative genomics of 213 strains and associated genera.</title>
        <authorList>
            <person name="Sun Z."/>
            <person name="Harris H.M."/>
            <person name="McCann A."/>
            <person name="Guo C."/>
            <person name="Argimon S."/>
            <person name="Zhang W."/>
            <person name="Yang X."/>
            <person name="Jeffery I.B."/>
            <person name="Cooney J.C."/>
            <person name="Kagawa T.F."/>
            <person name="Liu W."/>
            <person name="Song Y."/>
            <person name="Salvetti E."/>
            <person name="Wrobel A."/>
            <person name="Rasinkangas P."/>
            <person name="Parkhill J."/>
            <person name="Rea M.C."/>
            <person name="O'Sullivan O."/>
            <person name="Ritari J."/>
            <person name="Douillard F.P."/>
            <person name="Paul Ross R."/>
            <person name="Yang R."/>
            <person name="Briner A.E."/>
            <person name="Felis G.E."/>
            <person name="de Vos W.M."/>
            <person name="Barrangou R."/>
            <person name="Klaenhammer T.R."/>
            <person name="Caufield P.W."/>
            <person name="Cui Y."/>
            <person name="Zhang H."/>
            <person name="O'Toole P.W."/>
        </authorList>
    </citation>
    <scope>NUCLEOTIDE SEQUENCE [LARGE SCALE GENOMIC DNA]</scope>
    <source>
        <strain evidence="8 9">DSM 19682</strain>
    </source>
</reference>
<dbReference type="Pfam" id="PF00196">
    <property type="entry name" value="GerE"/>
    <property type="match status" value="1"/>
</dbReference>
<evidence type="ECO:0000313" key="9">
    <source>
        <dbReference type="Proteomes" id="UP000051248"/>
    </source>
</evidence>
<dbReference type="InterPro" id="IPR000792">
    <property type="entry name" value="Tscrpt_reg_LuxR_C"/>
</dbReference>
<evidence type="ECO:0000256" key="4">
    <source>
        <dbReference type="ARBA" id="ARBA00023163"/>
    </source>
</evidence>
<dbReference type="SUPFAM" id="SSF46894">
    <property type="entry name" value="C-terminal effector domain of the bipartite response regulators"/>
    <property type="match status" value="1"/>
</dbReference>